<keyword evidence="2" id="KW-1185">Reference proteome</keyword>
<gene>
    <name evidence="1" type="ORF">ACFPZ3_29300</name>
</gene>
<reference evidence="2" key="1">
    <citation type="journal article" date="2019" name="Int. J. Syst. Evol. Microbiol.">
        <title>The Global Catalogue of Microorganisms (GCM) 10K type strain sequencing project: providing services to taxonomists for standard genome sequencing and annotation.</title>
        <authorList>
            <consortium name="The Broad Institute Genomics Platform"/>
            <consortium name="The Broad Institute Genome Sequencing Center for Infectious Disease"/>
            <person name="Wu L."/>
            <person name="Ma J."/>
        </authorList>
    </citation>
    <scope>NUCLEOTIDE SEQUENCE [LARGE SCALE GENOMIC DNA]</scope>
    <source>
        <strain evidence="2">CCUG 53903</strain>
    </source>
</reference>
<accession>A0ABW1CTH2</accession>
<dbReference type="RefSeq" id="WP_379517488.1">
    <property type="nucleotide sequence ID" value="NZ_JBHSPA010000032.1"/>
</dbReference>
<organism evidence="1 2">
    <name type="scientific">Nonomuraea insulae</name>
    <dbReference type="NCBI Taxonomy" id="1616787"/>
    <lineage>
        <taxon>Bacteria</taxon>
        <taxon>Bacillati</taxon>
        <taxon>Actinomycetota</taxon>
        <taxon>Actinomycetes</taxon>
        <taxon>Streptosporangiales</taxon>
        <taxon>Streptosporangiaceae</taxon>
        <taxon>Nonomuraea</taxon>
    </lineage>
</organism>
<sequence>MAPEDKLNHPDGVIEHDGLLWKPKEGATSSVEEFLAARALFIELHDDADWNPWVLNDRAKDLERAQQIMGEWTRAEPGHRPMTKKQIDAMMARQDSEFKARQAADRERCDRDRLRYDPEREHARLSLLEHQSRMEFELHETAGLRDGTRFPAMDPRRRAEQVAEHDRTIAQLRSEIERLTNLVGDPEDVVDAHGRLPKDRREITLFYYRLNRQSEVEELRAKLPEIDAALKAATSRDERSKLQIKLGLARQKLEKLLAVPPLASEDMCADCPAPFSSHGWSTPPWDGPCPAWPSWAARLKEARKILYSASAPKQPVAPSKPKAEPLAVIPSGLPISEVLERLKELQDQYPDAEVRRGRANRWELWPGSSTSFGA</sequence>
<protein>
    <submittedName>
        <fullName evidence="1">Uncharacterized protein</fullName>
    </submittedName>
</protein>
<proteinExistence type="predicted"/>
<name>A0ABW1CTH2_9ACTN</name>
<dbReference type="Proteomes" id="UP001596058">
    <property type="component" value="Unassembled WGS sequence"/>
</dbReference>
<comment type="caution">
    <text evidence="1">The sequence shown here is derived from an EMBL/GenBank/DDBJ whole genome shotgun (WGS) entry which is preliminary data.</text>
</comment>
<dbReference type="EMBL" id="JBHSPA010000032">
    <property type="protein sequence ID" value="MFC5827980.1"/>
    <property type="molecule type" value="Genomic_DNA"/>
</dbReference>
<evidence type="ECO:0000313" key="2">
    <source>
        <dbReference type="Proteomes" id="UP001596058"/>
    </source>
</evidence>
<evidence type="ECO:0000313" key="1">
    <source>
        <dbReference type="EMBL" id="MFC5827980.1"/>
    </source>
</evidence>